<organism evidence="6 7">
    <name type="scientific">Cannabis sativa</name>
    <name type="common">Hemp</name>
    <name type="synonym">Marijuana</name>
    <dbReference type="NCBI Taxonomy" id="3483"/>
    <lineage>
        <taxon>Eukaryota</taxon>
        <taxon>Viridiplantae</taxon>
        <taxon>Streptophyta</taxon>
        <taxon>Embryophyta</taxon>
        <taxon>Tracheophyta</taxon>
        <taxon>Spermatophyta</taxon>
        <taxon>Magnoliopsida</taxon>
        <taxon>eudicotyledons</taxon>
        <taxon>Gunneridae</taxon>
        <taxon>Pentapetalae</taxon>
        <taxon>rosids</taxon>
        <taxon>fabids</taxon>
        <taxon>Rosales</taxon>
        <taxon>Cannabaceae</taxon>
        <taxon>Cannabis</taxon>
    </lineage>
</organism>
<dbReference type="AlphaFoldDB" id="A0A7J6DUP8"/>
<evidence type="ECO:0000256" key="3">
    <source>
        <dbReference type="ARBA" id="ARBA00022833"/>
    </source>
</evidence>
<gene>
    <name evidence="6" type="ORF">G4B88_026710</name>
</gene>
<keyword evidence="2 4" id="KW-0863">Zinc-finger</keyword>
<evidence type="ECO:0000313" key="6">
    <source>
        <dbReference type="EMBL" id="KAF4349832.1"/>
    </source>
</evidence>
<dbReference type="Proteomes" id="UP000583929">
    <property type="component" value="Unassembled WGS sequence"/>
</dbReference>
<keyword evidence="7" id="KW-1185">Reference proteome</keyword>
<evidence type="ECO:0000259" key="5">
    <source>
        <dbReference type="PROSITE" id="PS51999"/>
    </source>
</evidence>
<dbReference type="InterPro" id="IPR010666">
    <property type="entry name" value="Znf_GRF"/>
</dbReference>
<reference evidence="6 7" key="1">
    <citation type="journal article" date="2020" name="bioRxiv">
        <title>Sequence and annotation of 42 cannabis genomes reveals extensive copy number variation in cannabinoid synthesis and pathogen resistance genes.</title>
        <authorList>
            <person name="Mckernan K.J."/>
            <person name="Helbert Y."/>
            <person name="Kane L.T."/>
            <person name="Ebling H."/>
            <person name="Zhang L."/>
            <person name="Liu B."/>
            <person name="Eaton Z."/>
            <person name="Mclaughlin S."/>
            <person name="Kingan S."/>
            <person name="Baybayan P."/>
            <person name="Concepcion G."/>
            <person name="Jordan M."/>
            <person name="Riva A."/>
            <person name="Barbazuk W."/>
            <person name="Harkins T."/>
        </authorList>
    </citation>
    <scope>NUCLEOTIDE SEQUENCE [LARGE SCALE GENOMIC DNA]</scope>
    <source>
        <strain evidence="7">cv. Jamaican Lion 4</strain>
        <tissue evidence="6">Leaf</tissue>
    </source>
</reference>
<dbReference type="PROSITE" id="PS51999">
    <property type="entry name" value="ZF_GRF"/>
    <property type="match status" value="1"/>
</dbReference>
<proteinExistence type="predicted"/>
<comment type="caution">
    <text evidence="6">The sequence shown here is derived from an EMBL/GenBank/DDBJ whole genome shotgun (WGS) entry which is preliminary data.</text>
</comment>
<feature type="domain" description="GRF-type" evidence="5">
    <location>
        <begin position="8"/>
        <end position="52"/>
    </location>
</feature>
<name>A0A7J6DUP8_CANSA</name>
<accession>A0A7J6DUP8</accession>
<evidence type="ECO:0000313" key="7">
    <source>
        <dbReference type="Proteomes" id="UP000583929"/>
    </source>
</evidence>
<evidence type="ECO:0000256" key="4">
    <source>
        <dbReference type="PROSITE-ProRule" id="PRU01343"/>
    </source>
</evidence>
<dbReference type="PANTHER" id="PTHR33248">
    <property type="entry name" value="ZINC ION-BINDING PROTEIN"/>
    <property type="match status" value="1"/>
</dbReference>
<dbReference type="EMBL" id="JAATIQ010000618">
    <property type="protein sequence ID" value="KAF4349832.1"/>
    <property type="molecule type" value="Genomic_DNA"/>
</dbReference>
<keyword evidence="3" id="KW-0862">Zinc</keyword>
<evidence type="ECO:0000256" key="1">
    <source>
        <dbReference type="ARBA" id="ARBA00022723"/>
    </source>
</evidence>
<dbReference type="Pfam" id="PF06839">
    <property type="entry name" value="Zn_ribbon_GRF"/>
    <property type="match status" value="1"/>
</dbReference>
<evidence type="ECO:0000256" key="2">
    <source>
        <dbReference type="ARBA" id="ARBA00022771"/>
    </source>
</evidence>
<protein>
    <recommendedName>
        <fullName evidence="5">GRF-type domain-containing protein</fullName>
    </recommendedName>
</protein>
<dbReference type="GO" id="GO:0008270">
    <property type="term" value="F:zinc ion binding"/>
    <property type="evidence" value="ECO:0007669"/>
    <property type="project" value="UniProtKB-KW"/>
</dbReference>
<sequence>MSAGPQYCECRPPRVAQMITSWTSRNPGRRFIRCPCHDEVEGCGFWMWYDPPICQRSKDVIPGLLRRIRNLEREVSMLSSEGVDNVVTNQEHSETVEKSMTCKDRNEVVESFDDNTPTIDESINGSHTCKCQRSGCISYLHEQFVHKMLQQDTAPFYGLDPPASTDPGPPPSAACLAFLACSISLLFLLFNHPRTSFNTTFHPKLLGVISLQNVLLVLMDEICSDCLPQHFYGCKLHFLHQCHLHLHRGHQEPIQCASPTNHNCQVECSHASQLLAHHSIPPHARQNQLLLGFVVQSEFLVGFVVQSEFLVGLEGQVQVVVVFPVGFQRGEIDSSTSGWGSKSGWVSISGWGSVSRWGSVCGSGWGVGSMVSGSMLGSG</sequence>
<keyword evidence="1" id="KW-0479">Metal-binding</keyword>